<feature type="domain" description="Ig-like" evidence="12">
    <location>
        <begin position="9"/>
        <end position="118"/>
    </location>
</feature>
<keyword evidence="6 10" id="KW-0472">Membrane</keyword>
<dbReference type="Gene3D" id="2.60.120.920">
    <property type="match status" value="1"/>
</dbReference>
<dbReference type="Gene3D" id="2.60.40.10">
    <property type="entry name" value="Immunoglobulins"/>
    <property type="match status" value="2"/>
</dbReference>
<dbReference type="GO" id="GO:0009897">
    <property type="term" value="C:external side of plasma membrane"/>
    <property type="evidence" value="ECO:0007669"/>
    <property type="project" value="TreeGrafter"/>
</dbReference>
<keyword evidence="4" id="KW-0732">Signal</keyword>
<dbReference type="InterPro" id="IPR035033">
    <property type="entry name" value="PRY/SPRY_TRIM39"/>
</dbReference>
<dbReference type="SMART" id="SM00589">
    <property type="entry name" value="PRY"/>
    <property type="match status" value="1"/>
</dbReference>
<feature type="transmembrane region" description="Helical" evidence="10">
    <location>
        <begin position="6"/>
        <end position="26"/>
    </location>
</feature>
<feature type="domain" description="B30.2/SPRY" evidence="11">
    <location>
        <begin position="326"/>
        <end position="521"/>
    </location>
</feature>
<proteinExistence type="inferred from homology"/>
<dbReference type="Ensembl" id="ENSTMTT00000026761.1">
    <property type="protein sequence ID" value="ENSTMTP00000025831.1"/>
    <property type="gene ID" value="ENSTMTG00000018555.1"/>
</dbReference>
<dbReference type="GO" id="GO:0001817">
    <property type="term" value="P:regulation of cytokine production"/>
    <property type="evidence" value="ECO:0007669"/>
    <property type="project" value="TreeGrafter"/>
</dbReference>
<evidence type="ECO:0000256" key="8">
    <source>
        <dbReference type="ARBA" id="ARBA00023180"/>
    </source>
</evidence>
<evidence type="ECO:0000256" key="10">
    <source>
        <dbReference type="SAM" id="Phobius"/>
    </source>
</evidence>
<reference evidence="13" key="2">
    <citation type="submission" date="2025-09" db="UniProtKB">
        <authorList>
            <consortium name="Ensembl"/>
        </authorList>
    </citation>
    <scope>IDENTIFICATION</scope>
</reference>
<evidence type="ECO:0000259" key="11">
    <source>
        <dbReference type="PROSITE" id="PS50188"/>
    </source>
</evidence>
<dbReference type="FunFam" id="2.60.40.10:FF:000088">
    <property type="entry name" value="Butyrophilin subfamily 1 member A1"/>
    <property type="match status" value="1"/>
</dbReference>
<evidence type="ECO:0000256" key="2">
    <source>
        <dbReference type="ARBA" id="ARBA00007591"/>
    </source>
</evidence>
<dbReference type="InterPro" id="IPR050504">
    <property type="entry name" value="IgSF_BTN/MOG"/>
</dbReference>
<dbReference type="SUPFAM" id="SSF48726">
    <property type="entry name" value="Immunoglobulin"/>
    <property type="match status" value="2"/>
</dbReference>
<evidence type="ECO:0000313" key="14">
    <source>
        <dbReference type="Proteomes" id="UP000472274"/>
    </source>
</evidence>
<comment type="subcellular location">
    <subcellularLocation>
        <location evidence="1">Membrane</location>
        <topology evidence="1">Single-pass type I membrane protein</topology>
    </subcellularLocation>
</comment>
<dbReference type="InterPro" id="IPR043136">
    <property type="entry name" value="B30.2/SPRY_sf"/>
</dbReference>
<dbReference type="FunFam" id="2.60.40.10:FF:000208">
    <property type="entry name" value="Butyrophilin subfamily 1 member A1"/>
    <property type="match status" value="1"/>
</dbReference>
<dbReference type="InterPro" id="IPR001870">
    <property type="entry name" value="B30.2/SPRY"/>
</dbReference>
<dbReference type="PANTHER" id="PTHR24100:SF149">
    <property type="entry name" value="BG-LIKE ANTIGEN 1-RELATED"/>
    <property type="match status" value="1"/>
</dbReference>
<keyword evidence="14" id="KW-1185">Reference proteome</keyword>
<dbReference type="InterPro" id="IPR003879">
    <property type="entry name" value="Butyrophylin_SPRY"/>
</dbReference>
<dbReference type="SMART" id="SM00409">
    <property type="entry name" value="IG"/>
    <property type="match status" value="1"/>
</dbReference>
<dbReference type="InterPro" id="IPR007110">
    <property type="entry name" value="Ig-like_dom"/>
</dbReference>
<dbReference type="Proteomes" id="UP000472274">
    <property type="component" value="Unplaced"/>
</dbReference>
<dbReference type="InterPro" id="IPR013106">
    <property type="entry name" value="Ig_V-set"/>
</dbReference>
<dbReference type="InterPro" id="IPR003877">
    <property type="entry name" value="SPRY_dom"/>
</dbReference>
<protein>
    <recommendedName>
        <fullName evidence="15">Butyrophilin subfamily 1 member A1-like</fullName>
    </recommendedName>
</protein>
<dbReference type="GeneTree" id="ENSGT00940000153527"/>
<dbReference type="SMART" id="SM00406">
    <property type="entry name" value="IGv"/>
    <property type="match status" value="1"/>
</dbReference>
<evidence type="ECO:0000259" key="12">
    <source>
        <dbReference type="PROSITE" id="PS50835"/>
    </source>
</evidence>
<dbReference type="SUPFAM" id="SSF49899">
    <property type="entry name" value="Concanavalin A-like lectins/glucanases"/>
    <property type="match status" value="1"/>
</dbReference>
<evidence type="ECO:0000256" key="9">
    <source>
        <dbReference type="ARBA" id="ARBA00023319"/>
    </source>
</evidence>
<dbReference type="PROSITE" id="PS50188">
    <property type="entry name" value="B302_SPRY"/>
    <property type="match status" value="1"/>
</dbReference>
<evidence type="ECO:0008006" key="15">
    <source>
        <dbReference type="Google" id="ProtNLM"/>
    </source>
</evidence>
<dbReference type="InterPro" id="IPR013783">
    <property type="entry name" value="Ig-like_fold"/>
</dbReference>
<keyword evidence="7" id="KW-1015">Disulfide bond</keyword>
<organism evidence="13 14">
    <name type="scientific">Terrapene triunguis</name>
    <name type="common">Three-toed box turtle</name>
    <dbReference type="NCBI Taxonomy" id="2587831"/>
    <lineage>
        <taxon>Eukaryota</taxon>
        <taxon>Metazoa</taxon>
        <taxon>Chordata</taxon>
        <taxon>Craniata</taxon>
        <taxon>Vertebrata</taxon>
        <taxon>Euteleostomi</taxon>
        <taxon>Archelosauria</taxon>
        <taxon>Testudinata</taxon>
        <taxon>Testudines</taxon>
        <taxon>Cryptodira</taxon>
        <taxon>Durocryptodira</taxon>
        <taxon>Testudinoidea</taxon>
        <taxon>Emydidae</taxon>
        <taxon>Terrapene</taxon>
    </lineage>
</organism>
<dbReference type="Pfam" id="PF00622">
    <property type="entry name" value="SPRY"/>
    <property type="match status" value="1"/>
</dbReference>
<sequence>MNVLFIFVPPLSMVSIHVICIFFTVAGPDHPVIASLGGEAILPCHLSPRMSAENMEVRWFRSQFSAVVHLYHDGQDQYGEQMPEYRARTELLRDHITNGSVSLRIRNVRLSDNGQYKCFFLSSVSYEEAILELQVAGLGSAPAISVEGHQDGGIRVVCRSAGWYPQPEAQWRDLQGQLLPSASEKISQEANDLFQTEIAIVIPEESNQKVSCLSPLSIPVFILRVFAPKSMALSLAELFFPRVNPWMVALGVILVLLAVLIPLASYCFWRQHRAKGEVTRGGNLVREREREIKRNNNEDSVSSIPPSITLCDIVSCSACRCSGAFSSLCLCLVAGWRRAQIYAVDVTLDPDTANPYLVLSEDRKSVRRGDTRQDLPDNPERFDTYPEVLGTEGFAGGRRYWEVEVGDKIEWDLGVCRESVSRKGQVTATPQDGFWIMGLYDGEYKAFTSPPTPLPVSIRPSRVGIFLDYEAGEVSFYNVTDRSHLFTFNRTFSGMLRPYFCPSFNAGGKNASPLIICPVPDQARGNLCP</sequence>
<feature type="transmembrane region" description="Helical" evidence="10">
    <location>
        <begin position="247"/>
        <end position="269"/>
    </location>
</feature>
<dbReference type="Pfam" id="PF13765">
    <property type="entry name" value="PRY"/>
    <property type="match status" value="1"/>
</dbReference>
<dbReference type="Pfam" id="PF07686">
    <property type="entry name" value="V-set"/>
    <property type="match status" value="1"/>
</dbReference>
<evidence type="ECO:0000313" key="13">
    <source>
        <dbReference type="Ensembl" id="ENSTMTP00000025831.1"/>
    </source>
</evidence>
<name>A0A674JVI1_9SAUR</name>
<evidence type="ECO:0000256" key="4">
    <source>
        <dbReference type="ARBA" id="ARBA00022729"/>
    </source>
</evidence>
<dbReference type="FunFam" id="2.60.120.920:FF:000004">
    <property type="entry name" value="Butyrophilin subfamily 1 member A1"/>
    <property type="match status" value="1"/>
</dbReference>
<dbReference type="InterPro" id="IPR003599">
    <property type="entry name" value="Ig_sub"/>
</dbReference>
<evidence type="ECO:0000256" key="7">
    <source>
        <dbReference type="ARBA" id="ARBA00023157"/>
    </source>
</evidence>
<dbReference type="PANTHER" id="PTHR24100">
    <property type="entry name" value="BUTYROPHILIN"/>
    <property type="match status" value="1"/>
</dbReference>
<evidence type="ECO:0000256" key="5">
    <source>
        <dbReference type="ARBA" id="ARBA00022989"/>
    </source>
</evidence>
<dbReference type="InterPro" id="IPR013320">
    <property type="entry name" value="ConA-like_dom_sf"/>
</dbReference>
<keyword evidence="3 10" id="KW-0812">Transmembrane</keyword>
<dbReference type="PRINTS" id="PR01407">
    <property type="entry name" value="BUTYPHLNCDUF"/>
</dbReference>
<keyword evidence="8" id="KW-0325">Glycoprotein</keyword>
<dbReference type="Pfam" id="PF22705">
    <property type="entry name" value="C2-set_3"/>
    <property type="match status" value="1"/>
</dbReference>
<evidence type="ECO:0000256" key="3">
    <source>
        <dbReference type="ARBA" id="ARBA00022692"/>
    </source>
</evidence>
<evidence type="ECO:0000256" key="6">
    <source>
        <dbReference type="ARBA" id="ARBA00023136"/>
    </source>
</evidence>
<dbReference type="GO" id="GO:0005102">
    <property type="term" value="F:signaling receptor binding"/>
    <property type="evidence" value="ECO:0007669"/>
    <property type="project" value="TreeGrafter"/>
</dbReference>
<comment type="similarity">
    <text evidence="2">Belongs to the immunoglobulin superfamily. BTN/MOG family.</text>
</comment>
<keyword evidence="5 10" id="KW-1133">Transmembrane helix</keyword>
<keyword evidence="9" id="KW-0393">Immunoglobulin domain</keyword>
<dbReference type="GO" id="GO:0050852">
    <property type="term" value="P:T cell receptor signaling pathway"/>
    <property type="evidence" value="ECO:0007669"/>
    <property type="project" value="TreeGrafter"/>
</dbReference>
<dbReference type="InterPro" id="IPR036179">
    <property type="entry name" value="Ig-like_dom_sf"/>
</dbReference>
<dbReference type="SMART" id="SM00449">
    <property type="entry name" value="SPRY"/>
    <property type="match status" value="1"/>
</dbReference>
<reference evidence="13" key="1">
    <citation type="submission" date="2025-08" db="UniProtKB">
        <authorList>
            <consortium name="Ensembl"/>
        </authorList>
    </citation>
    <scope>IDENTIFICATION</scope>
</reference>
<evidence type="ECO:0000256" key="1">
    <source>
        <dbReference type="ARBA" id="ARBA00004479"/>
    </source>
</evidence>
<dbReference type="CDD" id="cd05713">
    <property type="entry name" value="IgV_MOG_like"/>
    <property type="match status" value="1"/>
</dbReference>
<dbReference type="CDD" id="cd13745">
    <property type="entry name" value="SPRY_PRY_TRIM39"/>
    <property type="match status" value="1"/>
</dbReference>
<accession>A0A674JVI1</accession>
<dbReference type="PROSITE" id="PS50835">
    <property type="entry name" value="IG_LIKE"/>
    <property type="match status" value="1"/>
</dbReference>
<dbReference type="AlphaFoldDB" id="A0A674JVI1"/>
<dbReference type="InterPro" id="IPR006574">
    <property type="entry name" value="PRY"/>
</dbReference>
<dbReference type="InterPro" id="IPR053896">
    <property type="entry name" value="BTN3A2-like_Ig-C"/>
</dbReference>